<accession>A0ABU1LBG6</accession>
<name>A0ABU1LBG6_9FLAO</name>
<protein>
    <submittedName>
        <fullName evidence="1">Uncharacterized protein</fullName>
    </submittedName>
</protein>
<organism evidence="1 2">
    <name type="scientific">Chryseobacterium geocarposphaerae</name>
    <dbReference type="NCBI Taxonomy" id="1416776"/>
    <lineage>
        <taxon>Bacteria</taxon>
        <taxon>Pseudomonadati</taxon>
        <taxon>Bacteroidota</taxon>
        <taxon>Flavobacteriia</taxon>
        <taxon>Flavobacteriales</taxon>
        <taxon>Weeksellaceae</taxon>
        <taxon>Chryseobacterium group</taxon>
        <taxon>Chryseobacterium</taxon>
    </lineage>
</organism>
<evidence type="ECO:0000313" key="2">
    <source>
        <dbReference type="Proteomes" id="UP001184853"/>
    </source>
</evidence>
<comment type="caution">
    <text evidence="1">The sequence shown here is derived from an EMBL/GenBank/DDBJ whole genome shotgun (WGS) entry which is preliminary data.</text>
</comment>
<dbReference type="EMBL" id="JAVDQS010000002">
    <property type="protein sequence ID" value="MDR6404068.1"/>
    <property type="molecule type" value="Genomic_DNA"/>
</dbReference>
<proteinExistence type="predicted"/>
<gene>
    <name evidence="1" type="ORF">J2781_000983</name>
</gene>
<dbReference type="Proteomes" id="UP001184853">
    <property type="component" value="Unassembled WGS sequence"/>
</dbReference>
<evidence type="ECO:0000313" key="1">
    <source>
        <dbReference type="EMBL" id="MDR6404068.1"/>
    </source>
</evidence>
<reference evidence="1 2" key="1">
    <citation type="submission" date="2023-07" db="EMBL/GenBank/DDBJ databases">
        <title>Sorghum-associated microbial communities from plants grown in Nebraska, USA.</title>
        <authorList>
            <person name="Schachtman D."/>
        </authorList>
    </citation>
    <scope>NUCLEOTIDE SEQUENCE [LARGE SCALE GENOMIC DNA]</scope>
    <source>
        <strain evidence="1 2">DS1709</strain>
    </source>
</reference>
<sequence>MYKARFNNLQIILFNNSNPIIKIKKPREIPTLKTISR</sequence>
<keyword evidence="2" id="KW-1185">Reference proteome</keyword>